<dbReference type="PROSITE" id="PS50977">
    <property type="entry name" value="HTH_TETR_2"/>
    <property type="match status" value="1"/>
</dbReference>
<keyword evidence="1 2" id="KW-0238">DNA-binding</keyword>
<dbReference type="InterPro" id="IPR009057">
    <property type="entry name" value="Homeodomain-like_sf"/>
</dbReference>
<organism evidence="4 5">
    <name type="scientific">Natronincola peptidivorans</name>
    <dbReference type="NCBI Taxonomy" id="426128"/>
    <lineage>
        <taxon>Bacteria</taxon>
        <taxon>Bacillati</taxon>
        <taxon>Bacillota</taxon>
        <taxon>Clostridia</taxon>
        <taxon>Peptostreptococcales</taxon>
        <taxon>Natronincolaceae</taxon>
        <taxon>Natronincola</taxon>
    </lineage>
</organism>
<gene>
    <name evidence="4" type="ORF">SAMN05660297_02282</name>
</gene>
<protein>
    <submittedName>
        <fullName evidence="4">Transcriptional regulator, TetR family</fullName>
    </submittedName>
</protein>
<evidence type="ECO:0000256" key="2">
    <source>
        <dbReference type="PROSITE-ProRule" id="PRU00335"/>
    </source>
</evidence>
<proteinExistence type="predicted"/>
<evidence type="ECO:0000259" key="3">
    <source>
        <dbReference type="PROSITE" id="PS50977"/>
    </source>
</evidence>
<dbReference type="EMBL" id="FOHU01000010">
    <property type="protein sequence ID" value="SET40220.1"/>
    <property type="molecule type" value="Genomic_DNA"/>
</dbReference>
<dbReference type="InterPro" id="IPR050624">
    <property type="entry name" value="HTH-type_Tx_Regulator"/>
</dbReference>
<dbReference type="AlphaFoldDB" id="A0A1I0E5G5"/>
<dbReference type="OrthoDB" id="494991at2"/>
<dbReference type="InterPro" id="IPR023772">
    <property type="entry name" value="DNA-bd_HTH_TetR-type_CS"/>
</dbReference>
<name>A0A1I0E5G5_9FIRM</name>
<sequence length="207" mass="23575">MNHVKENMKTIKAIETKKRIYESAYFLFKEKGFDKVSVDSIVERAGVAKGSFYVHFSTKNDLIATFINEYVSKVDLDYKAYVESFSVDTKAADILIALAEKTADVITKDIGFDKMRIVYELLITKTQNASALLSYNRELYKIIQAIVAQGVQQGEFSTELSVNTIAKHCLFAMRGLTYEWCIRYPDFVLKDAVTEHLQIILAGIRNK</sequence>
<dbReference type="PROSITE" id="PS01081">
    <property type="entry name" value="HTH_TETR_1"/>
    <property type="match status" value="1"/>
</dbReference>
<reference evidence="4 5" key="1">
    <citation type="submission" date="2016-10" db="EMBL/GenBank/DDBJ databases">
        <authorList>
            <person name="de Groot N.N."/>
        </authorList>
    </citation>
    <scope>NUCLEOTIDE SEQUENCE [LARGE SCALE GENOMIC DNA]</scope>
    <source>
        <strain evidence="4 5">DSM 18979</strain>
    </source>
</reference>
<dbReference type="Pfam" id="PF00440">
    <property type="entry name" value="TetR_N"/>
    <property type="match status" value="1"/>
</dbReference>
<dbReference type="Gene3D" id="1.10.357.10">
    <property type="entry name" value="Tetracycline Repressor, domain 2"/>
    <property type="match status" value="1"/>
</dbReference>
<dbReference type="STRING" id="426128.SAMN05660297_02282"/>
<feature type="domain" description="HTH tetR-type" evidence="3">
    <location>
        <begin position="14"/>
        <end position="74"/>
    </location>
</feature>
<dbReference type="PANTHER" id="PTHR43479">
    <property type="entry name" value="ACREF/ENVCD OPERON REPRESSOR-RELATED"/>
    <property type="match status" value="1"/>
</dbReference>
<dbReference type="PANTHER" id="PTHR43479:SF11">
    <property type="entry name" value="ACREF_ENVCD OPERON REPRESSOR-RELATED"/>
    <property type="match status" value="1"/>
</dbReference>
<dbReference type="SUPFAM" id="SSF46689">
    <property type="entry name" value="Homeodomain-like"/>
    <property type="match status" value="1"/>
</dbReference>
<dbReference type="RefSeq" id="WP_090443908.1">
    <property type="nucleotide sequence ID" value="NZ_FOHU01000010.1"/>
</dbReference>
<dbReference type="PRINTS" id="PR00455">
    <property type="entry name" value="HTHTETR"/>
</dbReference>
<evidence type="ECO:0000256" key="1">
    <source>
        <dbReference type="ARBA" id="ARBA00023125"/>
    </source>
</evidence>
<accession>A0A1I0E5G5</accession>
<dbReference type="InterPro" id="IPR001647">
    <property type="entry name" value="HTH_TetR"/>
</dbReference>
<feature type="DNA-binding region" description="H-T-H motif" evidence="2">
    <location>
        <begin position="37"/>
        <end position="56"/>
    </location>
</feature>
<dbReference type="InterPro" id="IPR036271">
    <property type="entry name" value="Tet_transcr_reg_TetR-rel_C_sf"/>
</dbReference>
<dbReference type="SUPFAM" id="SSF48498">
    <property type="entry name" value="Tetracyclin repressor-like, C-terminal domain"/>
    <property type="match status" value="1"/>
</dbReference>
<dbReference type="Proteomes" id="UP000199568">
    <property type="component" value="Unassembled WGS sequence"/>
</dbReference>
<keyword evidence="5" id="KW-1185">Reference proteome</keyword>
<evidence type="ECO:0000313" key="5">
    <source>
        <dbReference type="Proteomes" id="UP000199568"/>
    </source>
</evidence>
<dbReference type="GO" id="GO:0003677">
    <property type="term" value="F:DNA binding"/>
    <property type="evidence" value="ECO:0007669"/>
    <property type="project" value="UniProtKB-UniRule"/>
</dbReference>
<evidence type="ECO:0000313" key="4">
    <source>
        <dbReference type="EMBL" id="SET40220.1"/>
    </source>
</evidence>